<gene>
    <name evidence="8" type="ORF">MARPO_0095s0049</name>
</gene>
<dbReference type="PANTHER" id="PTHR13513">
    <property type="entry name" value="E3 UBIQUITIN-PROTEIN LIGASE UBR7"/>
    <property type="match status" value="1"/>
</dbReference>
<keyword evidence="2" id="KW-0863">Zinc-finger</keyword>
<evidence type="ECO:0000313" key="8">
    <source>
        <dbReference type="EMBL" id="PTQ32791.1"/>
    </source>
</evidence>
<dbReference type="SUPFAM" id="SSF57903">
    <property type="entry name" value="FYVE/PHD zinc finger"/>
    <property type="match status" value="1"/>
</dbReference>
<dbReference type="InterPro" id="IPR013083">
    <property type="entry name" value="Znf_RING/FYVE/PHD"/>
</dbReference>
<accession>A0A2R6WG21</accession>
<evidence type="ECO:0000259" key="7">
    <source>
        <dbReference type="PROSITE" id="PS51157"/>
    </source>
</evidence>
<dbReference type="SMART" id="SM00396">
    <property type="entry name" value="ZnF_UBR1"/>
    <property type="match status" value="1"/>
</dbReference>
<dbReference type="Pfam" id="PF02207">
    <property type="entry name" value="zf-UBR"/>
    <property type="match status" value="1"/>
</dbReference>
<feature type="region of interest" description="Disordered" evidence="6">
    <location>
        <begin position="203"/>
        <end position="309"/>
    </location>
</feature>
<dbReference type="Gramene" id="Mp5g09100.1">
    <property type="protein sequence ID" value="Mp5g09100.1.cds"/>
    <property type="gene ID" value="Mp5g09100"/>
</dbReference>
<evidence type="ECO:0000256" key="4">
    <source>
        <dbReference type="PROSITE-ProRule" id="PRU00508"/>
    </source>
</evidence>
<dbReference type="PANTHER" id="PTHR13513:SF9">
    <property type="entry name" value="E3 UBIQUITIN-PROTEIN LIGASE UBR7-RELATED"/>
    <property type="match status" value="1"/>
</dbReference>
<evidence type="ECO:0000256" key="1">
    <source>
        <dbReference type="ARBA" id="ARBA00022723"/>
    </source>
</evidence>
<dbReference type="OrthoDB" id="10262564at2759"/>
<dbReference type="InterPro" id="IPR040204">
    <property type="entry name" value="UBR7"/>
</dbReference>
<name>A0A2R6WG21_MARPO</name>
<protein>
    <recommendedName>
        <fullName evidence="7">UBR-type domain-containing protein</fullName>
    </recommendedName>
</protein>
<keyword evidence="3" id="KW-0862">Zinc</keyword>
<dbReference type="EMBL" id="KZ772767">
    <property type="protein sequence ID" value="PTQ32791.1"/>
    <property type="molecule type" value="Genomic_DNA"/>
</dbReference>
<dbReference type="OMA" id="GAMVYNH"/>
<evidence type="ECO:0000256" key="3">
    <source>
        <dbReference type="ARBA" id="ARBA00022833"/>
    </source>
</evidence>
<feature type="domain" description="UBR-type" evidence="7">
    <location>
        <begin position="40"/>
        <end position="110"/>
    </location>
</feature>
<feature type="coiled-coil region" evidence="5">
    <location>
        <begin position="353"/>
        <end position="380"/>
    </location>
</feature>
<sequence>MEEHEVVLDNEQVVSIHEFMEGIEAQQLEADLVLGGDEGKECTYEKGYMRRQAVFSCLTCTPAGNAGFCTACSFACHDGHEVVELWTRRSFRCDCGNSKFSSFECKLNKNKEQLNEGNVYNQNYGGLYCTCRRPFPDPEIEDQGEMLQCCICEDWFHETHLGLPPNLQVPRDEDGEPTFDELICQSCVRRCSFLEEYPELIASPVEVEDDEAPPSQDSEAPKVADVSTAEAPPTQTSVNKKPYTNGLTLETALGGRPVPSVEENGKAEKLEVSSTNHVGESSGSGGSVCKLKRTSQAESALTTSEEKPEETTSVGLKVLDSGRAVFLAKSWRTELCQCDACKAMYMAKGIEFLLDKEDTLQEYEESAKRKREEAKEKEDGTTQAFLQKLGHVQRIELVHGINNLATELESFLTPFGQSGKTVTSDDIYEFFDGLRKKRRVD</sequence>
<keyword evidence="9" id="KW-1185">Reference proteome</keyword>
<keyword evidence="5" id="KW-0175">Coiled coil</keyword>
<dbReference type="AlphaFoldDB" id="A0A2R6WG21"/>
<dbReference type="CDD" id="cd19677">
    <property type="entry name" value="UBR-box_UBR7"/>
    <property type="match status" value="1"/>
</dbReference>
<dbReference type="Proteomes" id="UP000244005">
    <property type="component" value="Unassembled WGS sequence"/>
</dbReference>
<keyword evidence="1" id="KW-0479">Metal-binding</keyword>
<dbReference type="CDD" id="cd15542">
    <property type="entry name" value="PHD_UBR7"/>
    <property type="match status" value="1"/>
</dbReference>
<dbReference type="GO" id="GO:0061630">
    <property type="term" value="F:ubiquitin protein ligase activity"/>
    <property type="evidence" value="ECO:0007669"/>
    <property type="project" value="InterPro"/>
</dbReference>
<dbReference type="InterPro" id="IPR011011">
    <property type="entry name" value="Znf_FYVE_PHD"/>
</dbReference>
<evidence type="ECO:0000256" key="6">
    <source>
        <dbReference type="SAM" id="MobiDB-lite"/>
    </source>
</evidence>
<dbReference type="InterPro" id="IPR003126">
    <property type="entry name" value="Znf_UBR"/>
</dbReference>
<feature type="zinc finger region" description="UBR-type" evidence="4">
    <location>
        <begin position="40"/>
        <end position="110"/>
    </location>
</feature>
<dbReference type="InterPro" id="IPR047506">
    <property type="entry name" value="UBR7-like_UBR-box"/>
</dbReference>
<proteinExistence type="predicted"/>
<dbReference type="Gene3D" id="3.30.40.10">
    <property type="entry name" value="Zinc/RING finger domain, C3HC4 (zinc finger)"/>
    <property type="match status" value="1"/>
</dbReference>
<evidence type="ECO:0000256" key="5">
    <source>
        <dbReference type="SAM" id="Coils"/>
    </source>
</evidence>
<dbReference type="PROSITE" id="PS51157">
    <property type="entry name" value="ZF_UBR"/>
    <property type="match status" value="1"/>
</dbReference>
<evidence type="ECO:0000313" key="9">
    <source>
        <dbReference type="Proteomes" id="UP000244005"/>
    </source>
</evidence>
<organism evidence="8 9">
    <name type="scientific">Marchantia polymorpha</name>
    <name type="common">Common liverwort</name>
    <name type="synonym">Marchantia aquatica</name>
    <dbReference type="NCBI Taxonomy" id="3197"/>
    <lineage>
        <taxon>Eukaryota</taxon>
        <taxon>Viridiplantae</taxon>
        <taxon>Streptophyta</taxon>
        <taxon>Embryophyta</taxon>
        <taxon>Marchantiophyta</taxon>
        <taxon>Marchantiopsida</taxon>
        <taxon>Marchantiidae</taxon>
        <taxon>Marchantiales</taxon>
        <taxon>Marchantiaceae</taxon>
        <taxon>Marchantia</taxon>
    </lineage>
</organism>
<dbReference type="SMART" id="SM00249">
    <property type="entry name" value="PHD"/>
    <property type="match status" value="1"/>
</dbReference>
<dbReference type="GO" id="GO:0008270">
    <property type="term" value="F:zinc ion binding"/>
    <property type="evidence" value="ECO:0007669"/>
    <property type="project" value="UniProtKB-KW"/>
</dbReference>
<evidence type="ECO:0000256" key="2">
    <source>
        <dbReference type="ARBA" id="ARBA00022771"/>
    </source>
</evidence>
<reference evidence="9" key="1">
    <citation type="journal article" date="2017" name="Cell">
        <title>Insights into land plant evolution garnered from the Marchantia polymorpha genome.</title>
        <authorList>
            <person name="Bowman J.L."/>
            <person name="Kohchi T."/>
            <person name="Yamato K.T."/>
            <person name="Jenkins J."/>
            <person name="Shu S."/>
            <person name="Ishizaki K."/>
            <person name="Yamaoka S."/>
            <person name="Nishihama R."/>
            <person name="Nakamura Y."/>
            <person name="Berger F."/>
            <person name="Adam C."/>
            <person name="Aki S.S."/>
            <person name="Althoff F."/>
            <person name="Araki T."/>
            <person name="Arteaga-Vazquez M.A."/>
            <person name="Balasubrmanian S."/>
            <person name="Barry K."/>
            <person name="Bauer D."/>
            <person name="Boehm C.R."/>
            <person name="Briginshaw L."/>
            <person name="Caballero-Perez J."/>
            <person name="Catarino B."/>
            <person name="Chen F."/>
            <person name="Chiyoda S."/>
            <person name="Chovatia M."/>
            <person name="Davies K.M."/>
            <person name="Delmans M."/>
            <person name="Demura T."/>
            <person name="Dierschke T."/>
            <person name="Dolan L."/>
            <person name="Dorantes-Acosta A.E."/>
            <person name="Eklund D.M."/>
            <person name="Florent S.N."/>
            <person name="Flores-Sandoval E."/>
            <person name="Fujiyama A."/>
            <person name="Fukuzawa H."/>
            <person name="Galik B."/>
            <person name="Grimanelli D."/>
            <person name="Grimwood J."/>
            <person name="Grossniklaus U."/>
            <person name="Hamada T."/>
            <person name="Haseloff J."/>
            <person name="Hetherington A.J."/>
            <person name="Higo A."/>
            <person name="Hirakawa Y."/>
            <person name="Hundley H.N."/>
            <person name="Ikeda Y."/>
            <person name="Inoue K."/>
            <person name="Inoue S.I."/>
            <person name="Ishida S."/>
            <person name="Jia Q."/>
            <person name="Kakita M."/>
            <person name="Kanazawa T."/>
            <person name="Kawai Y."/>
            <person name="Kawashima T."/>
            <person name="Kennedy M."/>
            <person name="Kinose K."/>
            <person name="Kinoshita T."/>
            <person name="Kohara Y."/>
            <person name="Koide E."/>
            <person name="Komatsu K."/>
            <person name="Kopischke S."/>
            <person name="Kubo M."/>
            <person name="Kyozuka J."/>
            <person name="Lagercrantz U."/>
            <person name="Lin S.S."/>
            <person name="Lindquist E."/>
            <person name="Lipzen A.M."/>
            <person name="Lu C.W."/>
            <person name="De Luna E."/>
            <person name="Martienssen R.A."/>
            <person name="Minamino N."/>
            <person name="Mizutani M."/>
            <person name="Mizutani M."/>
            <person name="Mochizuki N."/>
            <person name="Monte I."/>
            <person name="Mosher R."/>
            <person name="Nagasaki H."/>
            <person name="Nakagami H."/>
            <person name="Naramoto S."/>
            <person name="Nishitani K."/>
            <person name="Ohtani M."/>
            <person name="Okamoto T."/>
            <person name="Okumura M."/>
            <person name="Phillips J."/>
            <person name="Pollak B."/>
            <person name="Reinders A."/>
            <person name="Rovekamp M."/>
            <person name="Sano R."/>
            <person name="Sawa S."/>
            <person name="Schmid M.W."/>
            <person name="Shirakawa M."/>
            <person name="Solano R."/>
            <person name="Spunde A."/>
            <person name="Suetsugu N."/>
            <person name="Sugano S."/>
            <person name="Sugiyama A."/>
            <person name="Sun R."/>
            <person name="Suzuki Y."/>
            <person name="Takenaka M."/>
            <person name="Takezawa D."/>
            <person name="Tomogane H."/>
            <person name="Tsuzuki M."/>
            <person name="Ueda T."/>
            <person name="Umeda M."/>
            <person name="Ward J.M."/>
            <person name="Watanabe Y."/>
            <person name="Yazaki K."/>
            <person name="Yokoyama R."/>
            <person name="Yoshitake Y."/>
            <person name="Yotsui I."/>
            <person name="Zachgo S."/>
            <person name="Schmutz J."/>
        </authorList>
    </citation>
    <scope>NUCLEOTIDE SEQUENCE [LARGE SCALE GENOMIC DNA]</scope>
    <source>
        <strain evidence="9">Tak-1</strain>
    </source>
</reference>
<dbReference type="InterPro" id="IPR001965">
    <property type="entry name" value="Znf_PHD"/>
</dbReference>